<gene>
    <name evidence="1" type="ORF">H9636_10655</name>
</gene>
<dbReference type="RefSeq" id="WP_191707587.1">
    <property type="nucleotide sequence ID" value="NZ_JACSQA010000014.1"/>
</dbReference>
<evidence type="ECO:0000313" key="1">
    <source>
        <dbReference type="EMBL" id="MBD8027113.1"/>
    </source>
</evidence>
<name>A0ABR8XD29_9BACL</name>
<reference evidence="1 2" key="1">
    <citation type="submission" date="2020-08" db="EMBL/GenBank/DDBJ databases">
        <title>A Genomic Blueprint of the Chicken Gut Microbiome.</title>
        <authorList>
            <person name="Gilroy R."/>
            <person name="Ravi A."/>
            <person name="Getino M."/>
            <person name="Pursley I."/>
            <person name="Horton D.L."/>
            <person name="Alikhan N.-F."/>
            <person name="Baker D."/>
            <person name="Gharbi K."/>
            <person name="Hall N."/>
            <person name="Watson M."/>
            <person name="Adriaenssens E.M."/>
            <person name="Foster-Nyarko E."/>
            <person name="Jarju S."/>
            <person name="Secka A."/>
            <person name="Antonio M."/>
            <person name="Oren A."/>
            <person name="Chaudhuri R."/>
            <person name="La Ragione R.M."/>
            <person name="Hildebrand F."/>
            <person name="Pallen M.J."/>
        </authorList>
    </citation>
    <scope>NUCLEOTIDE SEQUENCE [LARGE SCALE GENOMIC DNA]</scope>
    <source>
        <strain evidence="1 2">Re31</strain>
    </source>
</reference>
<dbReference type="Proteomes" id="UP000640930">
    <property type="component" value="Unassembled WGS sequence"/>
</dbReference>
<organism evidence="1 2">
    <name type="scientific">Ureibacillus galli</name>
    <dbReference type="NCBI Taxonomy" id="2762222"/>
    <lineage>
        <taxon>Bacteria</taxon>
        <taxon>Bacillati</taxon>
        <taxon>Bacillota</taxon>
        <taxon>Bacilli</taxon>
        <taxon>Bacillales</taxon>
        <taxon>Caryophanaceae</taxon>
        <taxon>Ureibacillus</taxon>
    </lineage>
</organism>
<accession>A0ABR8XD29</accession>
<sequence>MLKANELDVVLTKSYGKVTILEVFDEGECYLVEGPDLPESLELNVFTMPFNEVIEIIYFSK</sequence>
<comment type="caution">
    <text evidence="1">The sequence shown here is derived from an EMBL/GenBank/DDBJ whole genome shotgun (WGS) entry which is preliminary data.</text>
</comment>
<evidence type="ECO:0000313" key="2">
    <source>
        <dbReference type="Proteomes" id="UP000640930"/>
    </source>
</evidence>
<dbReference type="EMBL" id="JACSQA010000014">
    <property type="protein sequence ID" value="MBD8027113.1"/>
    <property type="molecule type" value="Genomic_DNA"/>
</dbReference>
<proteinExistence type="predicted"/>
<protein>
    <submittedName>
        <fullName evidence="1">Uncharacterized protein</fullName>
    </submittedName>
</protein>
<keyword evidence="2" id="KW-1185">Reference proteome</keyword>